<evidence type="ECO:0000259" key="1">
    <source>
        <dbReference type="Pfam" id="PF03992"/>
    </source>
</evidence>
<proteinExistence type="predicted"/>
<dbReference type="Pfam" id="PF03992">
    <property type="entry name" value="ABM"/>
    <property type="match status" value="1"/>
</dbReference>
<protein>
    <submittedName>
        <fullName evidence="2">Antibiotic biosynthesis monooxygenase</fullName>
    </submittedName>
</protein>
<keyword evidence="2" id="KW-0560">Oxidoreductase</keyword>
<evidence type="ECO:0000313" key="3">
    <source>
        <dbReference type="Proteomes" id="UP001203410"/>
    </source>
</evidence>
<dbReference type="SUPFAM" id="SSF54909">
    <property type="entry name" value="Dimeric alpha+beta barrel"/>
    <property type="match status" value="1"/>
</dbReference>
<keyword evidence="2" id="KW-0503">Monooxygenase</keyword>
<dbReference type="RefSeq" id="WP_249904403.1">
    <property type="nucleotide sequence ID" value="NZ_JAMGBA010000002.1"/>
</dbReference>
<comment type="caution">
    <text evidence="2">The sequence shown here is derived from an EMBL/GenBank/DDBJ whole genome shotgun (WGS) entry which is preliminary data.</text>
</comment>
<organism evidence="2 3">
    <name type="scientific">Sphingomonas caseinilyticus</name>
    <dbReference type="NCBI Taxonomy" id="2908205"/>
    <lineage>
        <taxon>Bacteria</taxon>
        <taxon>Pseudomonadati</taxon>
        <taxon>Pseudomonadota</taxon>
        <taxon>Alphaproteobacteria</taxon>
        <taxon>Sphingomonadales</taxon>
        <taxon>Sphingomonadaceae</taxon>
        <taxon>Sphingomonas</taxon>
    </lineage>
</organism>
<dbReference type="GO" id="GO:0004497">
    <property type="term" value="F:monooxygenase activity"/>
    <property type="evidence" value="ECO:0007669"/>
    <property type="project" value="UniProtKB-KW"/>
</dbReference>
<dbReference type="Proteomes" id="UP001203410">
    <property type="component" value="Unassembled WGS sequence"/>
</dbReference>
<evidence type="ECO:0000313" key="2">
    <source>
        <dbReference type="EMBL" id="MCL6699030.1"/>
    </source>
</evidence>
<dbReference type="Gene3D" id="3.30.70.100">
    <property type="match status" value="1"/>
</dbReference>
<dbReference type="InterPro" id="IPR011008">
    <property type="entry name" value="Dimeric_a/b-barrel"/>
</dbReference>
<name>A0ABT0RWF3_9SPHN</name>
<dbReference type="InterPro" id="IPR007138">
    <property type="entry name" value="ABM_dom"/>
</dbReference>
<sequence length="99" mass="11220">MTHLRLWTFEVPAEAEERFVAAYKSDGDWARLFATAPGFIRTELWRAESGLYLTADYWRSAADFEAFQANLGETYRQLDEELEGVSGVETFVGAFELAG</sequence>
<dbReference type="EMBL" id="JAMGBA010000002">
    <property type="protein sequence ID" value="MCL6699030.1"/>
    <property type="molecule type" value="Genomic_DNA"/>
</dbReference>
<feature type="domain" description="ABM" evidence="1">
    <location>
        <begin position="8"/>
        <end position="69"/>
    </location>
</feature>
<keyword evidence="3" id="KW-1185">Reference proteome</keyword>
<gene>
    <name evidence="2" type="ORF">LZ496_09580</name>
</gene>
<reference evidence="2 3" key="1">
    <citation type="submission" date="2022-05" db="EMBL/GenBank/DDBJ databases">
        <authorList>
            <person name="Jo J.-H."/>
            <person name="Im W.-T."/>
        </authorList>
    </citation>
    <scope>NUCLEOTIDE SEQUENCE [LARGE SCALE GENOMIC DNA]</scope>
    <source>
        <strain evidence="2 3">NSE70-1</strain>
    </source>
</reference>
<accession>A0ABT0RWF3</accession>